<dbReference type="AlphaFoldDB" id="A0A6J7GWM9"/>
<dbReference type="EMBL" id="CAFBMK010000062">
    <property type="protein sequence ID" value="CAB4912162.1"/>
    <property type="molecule type" value="Genomic_DNA"/>
</dbReference>
<proteinExistence type="predicted"/>
<accession>A0A6J7GWM9</accession>
<gene>
    <name evidence="1" type="ORF">UFOPK3564_01320</name>
</gene>
<evidence type="ECO:0000313" key="1">
    <source>
        <dbReference type="EMBL" id="CAB4912162.1"/>
    </source>
</evidence>
<name>A0A6J7GWM9_9ZZZZ</name>
<sequence>MRQRRRTSDRAVVALCTAPARWYVRAGCGGCAVDLLLRVELRHPDCAVHTGPSRCPRHGGADAPFQCEPCRIAR</sequence>
<protein>
    <submittedName>
        <fullName evidence="1">Unannotated protein</fullName>
    </submittedName>
</protein>
<reference evidence="1" key="1">
    <citation type="submission" date="2020-05" db="EMBL/GenBank/DDBJ databases">
        <authorList>
            <person name="Chiriac C."/>
            <person name="Salcher M."/>
            <person name="Ghai R."/>
            <person name="Kavagutti S V."/>
        </authorList>
    </citation>
    <scope>NUCLEOTIDE SEQUENCE</scope>
</reference>
<organism evidence="1">
    <name type="scientific">freshwater metagenome</name>
    <dbReference type="NCBI Taxonomy" id="449393"/>
    <lineage>
        <taxon>unclassified sequences</taxon>
        <taxon>metagenomes</taxon>
        <taxon>ecological metagenomes</taxon>
    </lineage>
</organism>